<dbReference type="STRING" id="2656787.A0A370TJ94"/>
<feature type="transmembrane region" description="Helical" evidence="25">
    <location>
        <begin position="878"/>
        <end position="896"/>
    </location>
</feature>
<evidence type="ECO:0000256" key="12">
    <source>
        <dbReference type="ARBA" id="ARBA00022946"/>
    </source>
</evidence>
<proteinExistence type="inferred from homology"/>
<gene>
    <name evidence="28" type="ORF">BP5553_07348</name>
</gene>
<protein>
    <recommendedName>
        <fullName evidence="22">NAD(P) transhydrogenase, mitochondrial</fullName>
        <ecNumber evidence="5">7.1.1.1</ecNumber>
    </recommendedName>
    <alternativeName>
        <fullName evidence="23">Nicotinamide nucleotide transhydrogenase</fullName>
    </alternativeName>
</protein>
<dbReference type="CDD" id="cd05304">
    <property type="entry name" value="Rubrum_tdh"/>
    <property type="match status" value="1"/>
</dbReference>
<dbReference type="PROSITE" id="PS00837">
    <property type="entry name" value="ALADH_PNT_2"/>
    <property type="match status" value="1"/>
</dbReference>
<evidence type="ECO:0000256" key="10">
    <source>
        <dbReference type="ARBA" id="ARBA00022792"/>
    </source>
</evidence>
<evidence type="ECO:0000256" key="20">
    <source>
        <dbReference type="ARBA" id="ARBA00054910"/>
    </source>
</evidence>
<dbReference type="SUPFAM" id="SSF52283">
    <property type="entry name" value="Formate/glycerate dehydrogenase catalytic domain-like"/>
    <property type="match status" value="1"/>
</dbReference>
<keyword evidence="8 25" id="KW-0812">Transmembrane</keyword>
<feature type="transmembrane region" description="Helical" evidence="25">
    <location>
        <begin position="959"/>
        <end position="982"/>
    </location>
</feature>
<comment type="similarity">
    <text evidence="21">In the C-terminal section; belongs to the PNT beta subunit family.</text>
</comment>
<keyword evidence="18 25" id="KW-0472">Membrane</keyword>
<dbReference type="NCBIfam" id="TIGR00561">
    <property type="entry name" value="pntA"/>
    <property type="match status" value="1"/>
</dbReference>
<dbReference type="GO" id="GO:0005743">
    <property type="term" value="C:mitochondrial inner membrane"/>
    <property type="evidence" value="ECO:0007669"/>
    <property type="project" value="UniProtKB-SubCell"/>
</dbReference>
<feature type="transmembrane region" description="Helical" evidence="25">
    <location>
        <begin position="784"/>
        <end position="806"/>
    </location>
</feature>
<dbReference type="SMART" id="SM01003">
    <property type="entry name" value="AlaDh_PNT_N"/>
    <property type="match status" value="1"/>
</dbReference>
<feature type="transmembrane region" description="Helical" evidence="25">
    <location>
        <begin position="994"/>
        <end position="1015"/>
    </location>
</feature>
<evidence type="ECO:0000256" key="9">
    <source>
        <dbReference type="ARBA" id="ARBA00022741"/>
    </source>
</evidence>
<dbReference type="GO" id="GO:0008750">
    <property type="term" value="F:proton-translocating NAD(P)+ transhydrogenase activity"/>
    <property type="evidence" value="ECO:0007669"/>
    <property type="project" value="UniProtKB-EC"/>
</dbReference>
<evidence type="ECO:0000256" key="4">
    <source>
        <dbReference type="ARBA" id="ARBA00011738"/>
    </source>
</evidence>
<dbReference type="SUPFAM" id="SSF51735">
    <property type="entry name" value="NAD(P)-binding Rossmann-fold domains"/>
    <property type="match status" value="1"/>
</dbReference>
<dbReference type="FunFam" id="3.40.50.720:FF:000028">
    <property type="entry name" value="NAD(P) transhydrogenase subunit alpha"/>
    <property type="match status" value="1"/>
</dbReference>
<keyword evidence="14 25" id="KW-1133">Transmembrane helix</keyword>
<dbReference type="GO" id="GO:0006740">
    <property type="term" value="P:NADPH regeneration"/>
    <property type="evidence" value="ECO:0007669"/>
    <property type="project" value="TreeGrafter"/>
</dbReference>
<dbReference type="InterPro" id="IPR034300">
    <property type="entry name" value="PNTB-like"/>
</dbReference>
<feature type="transmembrane region" description="Helical" evidence="25">
    <location>
        <begin position="1036"/>
        <end position="1058"/>
    </location>
</feature>
<dbReference type="InterPro" id="IPR026255">
    <property type="entry name" value="NADP_transhyd_a"/>
</dbReference>
<dbReference type="InterPro" id="IPR007698">
    <property type="entry name" value="AlaDH/PNT_NAD(H)-bd"/>
</dbReference>
<comment type="subunit">
    <text evidence="4">Homodimer.</text>
</comment>
<feature type="transmembrane region" description="Helical" evidence="25">
    <location>
        <begin position="928"/>
        <end position="947"/>
    </location>
</feature>
<evidence type="ECO:0000256" key="15">
    <source>
        <dbReference type="ARBA" id="ARBA00022990"/>
    </source>
</evidence>
<keyword evidence="29" id="KW-1185">Reference proteome</keyword>
<feature type="domain" description="Alanine dehydrogenase/pyridine nucleotide transhydrogenase NAD(H)-binding" evidence="26">
    <location>
        <begin position="476"/>
        <end position="637"/>
    </location>
</feature>
<comment type="function">
    <text evidence="20">The transhydrogenation between NADH and NADP is coupled to respiration and ATP hydrolysis and functions as a proton pump across the membrane. May play a role in reactive oxygen species (ROS) detoxification in the adrenal gland.</text>
</comment>
<evidence type="ECO:0000256" key="22">
    <source>
        <dbReference type="ARBA" id="ARBA00074145"/>
    </source>
</evidence>
<evidence type="ECO:0000256" key="23">
    <source>
        <dbReference type="ARBA" id="ARBA00079255"/>
    </source>
</evidence>
<dbReference type="EMBL" id="NPIC01000006">
    <property type="protein sequence ID" value="RDL35417.1"/>
    <property type="molecule type" value="Genomic_DNA"/>
</dbReference>
<dbReference type="PANTHER" id="PTHR10160:SF19">
    <property type="entry name" value="PROTON-TRANSLOCATING NAD(P)(+) TRANSHYDROGENASE"/>
    <property type="match status" value="1"/>
</dbReference>
<evidence type="ECO:0000256" key="16">
    <source>
        <dbReference type="ARBA" id="ARBA00023027"/>
    </source>
</evidence>
<dbReference type="GO" id="GO:0050661">
    <property type="term" value="F:NADP binding"/>
    <property type="evidence" value="ECO:0007669"/>
    <property type="project" value="TreeGrafter"/>
</dbReference>
<keyword evidence="13" id="KW-1278">Translocase</keyword>
<evidence type="ECO:0000259" key="26">
    <source>
        <dbReference type="SMART" id="SM01002"/>
    </source>
</evidence>
<dbReference type="Gene3D" id="3.40.50.1220">
    <property type="entry name" value="TPP-binding domain"/>
    <property type="match status" value="1"/>
</dbReference>
<evidence type="ECO:0000256" key="11">
    <source>
        <dbReference type="ARBA" id="ARBA00022857"/>
    </source>
</evidence>
<name>A0A370TJ94_9HELO</name>
<evidence type="ECO:0000313" key="29">
    <source>
        <dbReference type="Proteomes" id="UP000254866"/>
    </source>
</evidence>
<keyword evidence="17" id="KW-0496">Mitochondrion</keyword>
<feature type="domain" description="Alanine dehydrogenase/pyridine nucleotide transhydrogenase N-terminal" evidence="27">
    <location>
        <begin position="331"/>
        <end position="470"/>
    </location>
</feature>
<feature type="transmembrane region" description="Helical" evidence="25">
    <location>
        <begin position="812"/>
        <end position="832"/>
    </location>
</feature>
<dbReference type="GO" id="GO:0005886">
    <property type="term" value="C:plasma membrane"/>
    <property type="evidence" value="ECO:0007669"/>
    <property type="project" value="UniProtKB-SubCell"/>
</dbReference>
<dbReference type="FunFam" id="3.40.50.1220:FF:000002">
    <property type="entry name" value="NAD(P) transhydrogenase subunit beta"/>
    <property type="match status" value="1"/>
</dbReference>
<keyword evidence="6" id="KW-1003">Cell membrane</keyword>
<dbReference type="GO" id="GO:0016491">
    <property type="term" value="F:oxidoreductase activity"/>
    <property type="evidence" value="ECO:0007669"/>
    <property type="project" value="InterPro"/>
</dbReference>
<evidence type="ECO:0000256" key="25">
    <source>
        <dbReference type="SAM" id="Phobius"/>
    </source>
</evidence>
<comment type="catalytic activity">
    <reaction evidence="19">
        <text>NAD(+) + NADPH + H(+)(in) = NADH + NADP(+) + H(+)(out)</text>
        <dbReference type="Rhea" id="RHEA:47992"/>
        <dbReference type="ChEBI" id="CHEBI:15378"/>
        <dbReference type="ChEBI" id="CHEBI:57540"/>
        <dbReference type="ChEBI" id="CHEBI:57783"/>
        <dbReference type="ChEBI" id="CHEBI:57945"/>
        <dbReference type="ChEBI" id="CHEBI:58349"/>
        <dbReference type="EC" id="7.1.1.1"/>
    </reaction>
</comment>
<keyword evidence="15" id="KW-0007">Acetylation</keyword>
<dbReference type="Pfam" id="PF01262">
    <property type="entry name" value="AlaDh_PNT_C"/>
    <property type="match status" value="1"/>
</dbReference>
<dbReference type="InterPro" id="IPR036291">
    <property type="entry name" value="NAD(P)-bd_dom_sf"/>
</dbReference>
<dbReference type="SMART" id="SM01002">
    <property type="entry name" value="AlaDh_PNT_C"/>
    <property type="match status" value="1"/>
</dbReference>
<evidence type="ECO:0000256" key="7">
    <source>
        <dbReference type="ARBA" id="ARBA00022519"/>
    </source>
</evidence>
<evidence type="ECO:0000256" key="5">
    <source>
        <dbReference type="ARBA" id="ARBA00012943"/>
    </source>
</evidence>
<evidence type="ECO:0000259" key="27">
    <source>
        <dbReference type="SMART" id="SM01003"/>
    </source>
</evidence>
<dbReference type="GeneID" id="43600197"/>
<evidence type="ECO:0000256" key="17">
    <source>
        <dbReference type="ARBA" id="ARBA00023128"/>
    </source>
</evidence>
<dbReference type="InterPro" id="IPR024605">
    <property type="entry name" value="NADP_transhyd_a_C"/>
</dbReference>
<dbReference type="RefSeq" id="XP_031868240.1">
    <property type="nucleotide sequence ID" value="XM_032015971.1"/>
</dbReference>
<reference evidence="28 29" key="1">
    <citation type="journal article" date="2018" name="IMA Fungus">
        <title>IMA Genome-F 9: Draft genome sequence of Annulohypoxylon stygium, Aspergillus mulundensis, Berkeleyomyces basicola (syn. Thielaviopsis basicola), Ceratocystis smalleyi, two Cercospora beticola strains, Coleophoma cylindrospora, Fusarium fracticaudum, Phialophora cf. hyalina, and Morchella septimelata.</title>
        <authorList>
            <person name="Wingfield B.D."/>
            <person name="Bills G.F."/>
            <person name="Dong Y."/>
            <person name="Huang W."/>
            <person name="Nel W.J."/>
            <person name="Swalarsk-Parry B.S."/>
            <person name="Vaghefi N."/>
            <person name="Wilken P.M."/>
            <person name="An Z."/>
            <person name="de Beer Z.W."/>
            <person name="De Vos L."/>
            <person name="Chen L."/>
            <person name="Duong T.A."/>
            <person name="Gao Y."/>
            <person name="Hammerbacher A."/>
            <person name="Kikkert J.R."/>
            <person name="Li Y."/>
            <person name="Li H."/>
            <person name="Li K."/>
            <person name="Li Q."/>
            <person name="Liu X."/>
            <person name="Ma X."/>
            <person name="Naidoo K."/>
            <person name="Pethybridge S.J."/>
            <person name="Sun J."/>
            <person name="Steenkamp E.T."/>
            <person name="van der Nest M.A."/>
            <person name="van Wyk S."/>
            <person name="Wingfield M.J."/>
            <person name="Xiong C."/>
            <person name="Yue Q."/>
            <person name="Zhang X."/>
        </authorList>
    </citation>
    <scope>NUCLEOTIDE SEQUENCE [LARGE SCALE GENOMIC DNA]</scope>
    <source>
        <strain evidence="28 29">BP 5553</strain>
    </source>
</reference>
<dbReference type="NCBIfam" id="NF006942">
    <property type="entry name" value="PRK09424.1"/>
    <property type="match status" value="1"/>
</dbReference>
<evidence type="ECO:0000256" key="21">
    <source>
        <dbReference type="ARBA" id="ARBA00061558"/>
    </source>
</evidence>
<dbReference type="SUPFAM" id="SSF52467">
    <property type="entry name" value="DHS-like NAD/FAD-binding domain"/>
    <property type="match status" value="1"/>
</dbReference>
<dbReference type="PANTHER" id="PTHR10160">
    <property type="entry name" value="NAD(P) TRANSHYDROGENASE"/>
    <property type="match status" value="1"/>
</dbReference>
<dbReference type="InterPro" id="IPR008142">
    <property type="entry name" value="AlaDH/PNT_CS1"/>
</dbReference>
<feature type="transmembrane region" description="Helical" evidence="25">
    <location>
        <begin position="752"/>
        <end position="772"/>
    </location>
</feature>
<evidence type="ECO:0000313" key="28">
    <source>
        <dbReference type="EMBL" id="RDL35417.1"/>
    </source>
</evidence>
<evidence type="ECO:0000256" key="8">
    <source>
        <dbReference type="ARBA" id="ARBA00022692"/>
    </source>
</evidence>
<evidence type="ECO:0000256" key="1">
    <source>
        <dbReference type="ARBA" id="ARBA00004292"/>
    </source>
</evidence>
<dbReference type="InterPro" id="IPR007886">
    <property type="entry name" value="AlaDH/PNT_N"/>
</dbReference>
<evidence type="ECO:0000256" key="2">
    <source>
        <dbReference type="ARBA" id="ARBA00004429"/>
    </source>
</evidence>
<feature type="region of interest" description="Disordered" evidence="24">
    <location>
        <begin position="691"/>
        <end position="710"/>
    </location>
</feature>
<keyword evidence="7" id="KW-0997">Cell inner membrane</keyword>
<dbReference type="OrthoDB" id="37244at2759"/>
<evidence type="ECO:0000256" key="24">
    <source>
        <dbReference type="SAM" id="MobiDB-lite"/>
    </source>
</evidence>
<feature type="compositionally biased region" description="Basic and acidic residues" evidence="24">
    <location>
        <begin position="1"/>
        <end position="16"/>
    </location>
</feature>
<dbReference type="PROSITE" id="PS00836">
    <property type="entry name" value="ALADH_PNT_1"/>
    <property type="match status" value="1"/>
</dbReference>
<dbReference type="Gene3D" id="3.40.50.720">
    <property type="entry name" value="NAD(P)-binding Rossmann-like Domain"/>
    <property type="match status" value="2"/>
</dbReference>
<dbReference type="Pfam" id="PF02233">
    <property type="entry name" value="PNTB"/>
    <property type="match status" value="1"/>
</dbReference>
<dbReference type="Proteomes" id="UP000254866">
    <property type="component" value="Unassembled WGS sequence"/>
</dbReference>
<comment type="similarity">
    <text evidence="3">In the N-terminal section; belongs to the AlaDH/PNT family.</text>
</comment>
<feature type="compositionally biased region" description="Pro residues" evidence="24">
    <location>
        <begin position="695"/>
        <end position="707"/>
    </location>
</feature>
<evidence type="ECO:0000256" key="14">
    <source>
        <dbReference type="ARBA" id="ARBA00022989"/>
    </source>
</evidence>
<keyword evidence="11" id="KW-0521">NADP</keyword>
<evidence type="ECO:0000256" key="19">
    <source>
        <dbReference type="ARBA" id="ARBA00048202"/>
    </source>
</evidence>
<feature type="region of interest" description="Disordered" evidence="24">
    <location>
        <begin position="1"/>
        <end position="24"/>
    </location>
</feature>
<comment type="caution">
    <text evidence="28">The sequence shown here is derived from an EMBL/GenBank/DDBJ whole genome shotgun (WGS) entry which is preliminary data.</text>
</comment>
<evidence type="ECO:0000256" key="6">
    <source>
        <dbReference type="ARBA" id="ARBA00022475"/>
    </source>
</evidence>
<evidence type="ECO:0000256" key="3">
    <source>
        <dbReference type="ARBA" id="ARBA00005624"/>
    </source>
</evidence>
<feature type="transmembrane region" description="Helical" evidence="25">
    <location>
        <begin position="852"/>
        <end position="872"/>
    </location>
</feature>
<dbReference type="Pfam" id="PF05222">
    <property type="entry name" value="AlaDh_PNT_N"/>
    <property type="match status" value="1"/>
</dbReference>
<keyword evidence="12" id="KW-0809">Transit peptide</keyword>
<evidence type="ECO:0000256" key="18">
    <source>
        <dbReference type="ARBA" id="ARBA00023136"/>
    </source>
</evidence>
<keyword evidence="10" id="KW-0999">Mitochondrion inner membrane</keyword>
<evidence type="ECO:0000256" key="13">
    <source>
        <dbReference type="ARBA" id="ARBA00022967"/>
    </source>
</evidence>
<dbReference type="InterPro" id="IPR029035">
    <property type="entry name" value="DHS-like_NAD/FAD-binding_dom"/>
</dbReference>
<keyword evidence="16" id="KW-0520">NAD</keyword>
<dbReference type="EC" id="7.1.1.1" evidence="5"/>
<feature type="transmembrane region" description="Helical" evidence="25">
    <location>
        <begin position="903"/>
        <end position="922"/>
    </location>
</feature>
<feature type="region of interest" description="Disordered" evidence="24">
    <location>
        <begin position="98"/>
        <end position="117"/>
    </location>
</feature>
<sequence length="1329" mass="140939">MAKRMDDSGNVREKGIDQASGCSPAIRSMGSEVHKRLGILRQYPQFYPTGSGQGQDQDRMQMQMQMQIQIQHGVLAKQAMAGAGLPRRTSTCGVLPGGANTAPQRPHTTPPLKGAWSRTCHSAALPPKYMSKTPMHLDSHRHLPPATHNAQHITHNILHMYMYMYTVPAVAAAGCMSSRASYRNRNYNRNNNNHNHNHNHNHNLRNIRRTTLIRLRCPLQLATLSRLPRLPFFNLESAMIRSTTMRPALGQCRAGIRSAAMSSQRSSLALLAAHHIRLFYRPAQQWAGKRNHVRPHNTTLVPVRNASDSPLPPSELVPPVHSTPYSELTIGVVRETYPNERRVAITPQNAALLLKKGFRRVLVERGAGAAAQFPDQAYEKAGVKLEERKTVWSESDILLKVRAPSFDGPVSEVDMLRDGATLISFVYPAQNRNVVEKLASRGTTAFAMDMIPRISRAQVFDALSSMANIAGYKAVLEASNHFGRFLTGQIPPCKVLVIGAGVAGLSAIATARRLGAIVRGFDTRSAAREQVQSLGADFIEVEIEEDGSGGGGYAKEMSKEFIAAEMKLFLEQCREVDIVITTALIPGRPAPKLITEEMLAAMKPGSVIVDLAAEAGGNCVATVPGKLVEHNGVTVIGYTDLPSRLPTQSSTLYSNNITKFLLSMNPEENKFGVDLKDEVVRGSIVTYKGGIVPTAPRPAPPPPPARPAQPAADAAAASALALTPWQKTSREVATVTGGMGLALALGKATGPIFMGNVFTFALAGLVGYRTVWGVAPALHSPLMSVTNAISGMVGVGGFFIMGGGILPHTIPQLLGSLSVLLAFVNVSGGFVITKRMLDMFKRPTDPPEYPWLYAIPGAVFTGGYLVAASTGMAGLVQAGYLASSVLCIGSLSGLASQATARQGNMLGILGVSSGVLASLGAVGFPPEVLMQFAGVAGMGSILGLMIGRRTTATDLPQTVAALHSVVGLAAVLTSFGSVMAHIGDISMLHLVSGYMGVLIGGVTFTGSIVAFLKLAGRMSSKPIRIPGPRHLLNSSLLGLNVATMGTFLAMAPGAPLIAAGCLAGNAVLSFLKGYTTTAAIGGADMPVVITVLNAYSGFALVAEGFMLDNPLLTSVGALIGCVAMNRGITNVLFGGIAPAADSDYKIEGAITKTTVDETADALATAESVIIVVGYGMAVAKAQYAISDITRMLKHKGVNVRFAIHPVAGRMPGQCNVLLAEASVPYDIVLEMDEINDDFNETDVTLVIGANDTVNPIALEPGSSIAGMPVLHAWKSKQVIVMKRGMSSGYADVPNPMFFMPGTKMLFGDAKDSCDAIKGALESRNKMYDV</sequence>
<dbReference type="Pfam" id="PF12769">
    <property type="entry name" value="PNTB_4TM"/>
    <property type="match status" value="1"/>
</dbReference>
<accession>A0A370TJ94</accession>
<dbReference type="InterPro" id="IPR008143">
    <property type="entry name" value="Ala_DH/PNT_CS2"/>
</dbReference>
<organism evidence="28 29">
    <name type="scientific">Venustampulla echinocandica</name>
    <dbReference type="NCBI Taxonomy" id="2656787"/>
    <lineage>
        <taxon>Eukaryota</taxon>
        <taxon>Fungi</taxon>
        <taxon>Dikarya</taxon>
        <taxon>Ascomycota</taxon>
        <taxon>Pezizomycotina</taxon>
        <taxon>Leotiomycetes</taxon>
        <taxon>Helotiales</taxon>
        <taxon>Pleuroascaceae</taxon>
        <taxon>Venustampulla</taxon>
    </lineage>
</organism>
<comment type="subcellular location">
    <subcellularLocation>
        <location evidence="2">Cell inner membrane</location>
        <topology evidence="2">Multi-pass membrane protein</topology>
    </subcellularLocation>
    <subcellularLocation>
        <location evidence="1">Mitochondrion inner membrane</location>
        <topology evidence="1">Multi-pass membrane protein</topology>
        <orientation evidence="1">Matrix side</orientation>
    </subcellularLocation>
</comment>
<keyword evidence="9" id="KW-0547">Nucleotide-binding</keyword>